<dbReference type="InterPro" id="IPR016166">
    <property type="entry name" value="FAD-bd_PCMH"/>
</dbReference>
<protein>
    <recommendedName>
        <fullName evidence="6">FAD-binding PCMH-type domain-containing protein</fullName>
    </recommendedName>
</protein>
<evidence type="ECO:0000256" key="2">
    <source>
        <dbReference type="ARBA" id="ARBA00022630"/>
    </source>
</evidence>
<dbReference type="GO" id="GO:0071949">
    <property type="term" value="F:FAD binding"/>
    <property type="evidence" value="ECO:0007669"/>
    <property type="project" value="InterPro"/>
</dbReference>
<evidence type="ECO:0000313" key="7">
    <source>
        <dbReference type="EMBL" id="PHH68453.1"/>
    </source>
</evidence>
<dbReference type="SUPFAM" id="SSF56176">
    <property type="entry name" value="FAD-binding/transporter-associated domain-like"/>
    <property type="match status" value="1"/>
</dbReference>
<accession>A0A2C5YLF8</accession>
<dbReference type="Pfam" id="PF01565">
    <property type="entry name" value="FAD_binding_4"/>
    <property type="match status" value="1"/>
</dbReference>
<sequence length="181" mass="19101">MLAPTALLTSLVVARVSAQQQPASTPWELACLHLGVVSSTATIFPWSRGYSAISEQNWSGTARAKPACIVRPENASQVQTVVRLLSRRRVPFAIRSGGHNPAPGAASIKDGVLLDLSRLDDLVYESGNKTVTVGTGNKWTAVYSLLDQHDVTVVGGRILDVGVGGLLLGSKSSPRADIGCR</sequence>
<feature type="signal peptide" evidence="5">
    <location>
        <begin position="1"/>
        <end position="18"/>
    </location>
</feature>
<dbReference type="InterPro" id="IPR006094">
    <property type="entry name" value="Oxid_FAD_bind_N"/>
</dbReference>
<keyword evidence="5" id="KW-0732">Signal</keyword>
<evidence type="ECO:0000259" key="6">
    <source>
        <dbReference type="PROSITE" id="PS51387"/>
    </source>
</evidence>
<evidence type="ECO:0000256" key="5">
    <source>
        <dbReference type="SAM" id="SignalP"/>
    </source>
</evidence>
<proteinExistence type="inferred from homology"/>
<comment type="similarity">
    <text evidence="1">Belongs to the oxygen-dependent FAD-linked oxidoreductase family.</text>
</comment>
<dbReference type="PROSITE" id="PS51387">
    <property type="entry name" value="FAD_PCMH"/>
    <property type="match status" value="1"/>
</dbReference>
<dbReference type="InterPro" id="IPR050416">
    <property type="entry name" value="FAD-linked_Oxidoreductase"/>
</dbReference>
<dbReference type="InterPro" id="IPR016169">
    <property type="entry name" value="FAD-bd_PCMH_sub2"/>
</dbReference>
<dbReference type="STRING" id="2004952.A0A2C5YLF8"/>
<dbReference type="PANTHER" id="PTHR42973">
    <property type="entry name" value="BINDING OXIDOREDUCTASE, PUTATIVE (AFU_ORTHOLOGUE AFUA_1G17690)-RELATED"/>
    <property type="match status" value="1"/>
</dbReference>
<reference evidence="7 8" key="1">
    <citation type="submission" date="2017-06" db="EMBL/GenBank/DDBJ databases">
        <title>Ant-infecting Ophiocordyceps genomes reveal a high diversity of potential behavioral manipulation genes and a possible major role for enterotoxins.</title>
        <authorList>
            <person name="De Bekker C."/>
            <person name="Evans H.C."/>
            <person name="Brachmann A."/>
            <person name="Hughes D.P."/>
        </authorList>
    </citation>
    <scope>NUCLEOTIDE SEQUENCE [LARGE SCALE GENOMIC DNA]</scope>
    <source>
        <strain evidence="7 8">Map16</strain>
    </source>
</reference>
<evidence type="ECO:0000256" key="3">
    <source>
        <dbReference type="ARBA" id="ARBA00022827"/>
    </source>
</evidence>
<feature type="domain" description="FAD-binding PCMH-type" evidence="6">
    <location>
        <begin position="62"/>
        <end position="181"/>
    </location>
</feature>
<feature type="chain" id="PRO_5012767510" description="FAD-binding PCMH-type domain-containing protein" evidence="5">
    <location>
        <begin position="19"/>
        <end position="181"/>
    </location>
</feature>
<dbReference type="PANTHER" id="PTHR42973:SF53">
    <property type="entry name" value="FAD-BINDING PCMH-TYPE DOMAIN-CONTAINING PROTEIN-RELATED"/>
    <property type="match status" value="1"/>
</dbReference>
<gene>
    <name evidence="7" type="ORF">CDD80_7499</name>
</gene>
<organism evidence="7 8">
    <name type="scientific">Ophiocordyceps camponoti-rufipedis</name>
    <dbReference type="NCBI Taxonomy" id="2004952"/>
    <lineage>
        <taxon>Eukaryota</taxon>
        <taxon>Fungi</taxon>
        <taxon>Dikarya</taxon>
        <taxon>Ascomycota</taxon>
        <taxon>Pezizomycotina</taxon>
        <taxon>Sordariomycetes</taxon>
        <taxon>Hypocreomycetidae</taxon>
        <taxon>Hypocreales</taxon>
        <taxon>Ophiocordycipitaceae</taxon>
        <taxon>Ophiocordyceps</taxon>
    </lineage>
</organism>
<dbReference type="OrthoDB" id="2151789at2759"/>
<evidence type="ECO:0000256" key="4">
    <source>
        <dbReference type="ARBA" id="ARBA00023002"/>
    </source>
</evidence>
<dbReference type="GO" id="GO:0016491">
    <property type="term" value="F:oxidoreductase activity"/>
    <property type="evidence" value="ECO:0007669"/>
    <property type="project" value="UniProtKB-KW"/>
</dbReference>
<evidence type="ECO:0000256" key="1">
    <source>
        <dbReference type="ARBA" id="ARBA00005466"/>
    </source>
</evidence>
<keyword evidence="8" id="KW-1185">Reference proteome</keyword>
<comment type="caution">
    <text evidence="7">The sequence shown here is derived from an EMBL/GenBank/DDBJ whole genome shotgun (WGS) entry which is preliminary data.</text>
</comment>
<dbReference type="AlphaFoldDB" id="A0A2C5YLF8"/>
<keyword evidence="4" id="KW-0560">Oxidoreductase</keyword>
<dbReference type="Gene3D" id="3.30.465.10">
    <property type="match status" value="1"/>
</dbReference>
<dbReference type="Proteomes" id="UP000226431">
    <property type="component" value="Unassembled WGS sequence"/>
</dbReference>
<dbReference type="EMBL" id="NJES01000958">
    <property type="protein sequence ID" value="PHH68453.1"/>
    <property type="molecule type" value="Genomic_DNA"/>
</dbReference>
<evidence type="ECO:0000313" key="8">
    <source>
        <dbReference type="Proteomes" id="UP000226431"/>
    </source>
</evidence>
<name>A0A2C5YLF8_9HYPO</name>
<keyword evidence="3" id="KW-0274">FAD</keyword>
<keyword evidence="2" id="KW-0285">Flavoprotein</keyword>
<dbReference type="InterPro" id="IPR036318">
    <property type="entry name" value="FAD-bd_PCMH-like_sf"/>
</dbReference>